<protein>
    <recommendedName>
        <fullName evidence="7">Ribosome-associated protein</fullName>
    </recommendedName>
</protein>
<sequence>MELSRSEQKRRIKQLEKFVHELVQQPPGVIRDLPCDTEVRDLLLEAVALKGGARKRQLKYITKLLRSTPVEPLYDFMSRRRGSKLREDRAFHELEYMRDTLLSEAVEQYRLHREQQVQWEEHWDSQAIRDIEAQLPGIDTRALARLGYQFALTRNRRHSREVFRLLRAAHEQLQFKKG</sequence>
<organism evidence="5 6">
    <name type="scientific">Desulfolithobacter dissulfuricans</name>
    <dbReference type="NCBI Taxonomy" id="2795293"/>
    <lineage>
        <taxon>Bacteria</taxon>
        <taxon>Pseudomonadati</taxon>
        <taxon>Thermodesulfobacteriota</taxon>
        <taxon>Desulfobulbia</taxon>
        <taxon>Desulfobulbales</taxon>
        <taxon>Desulfobulbaceae</taxon>
        <taxon>Desulfolithobacter</taxon>
    </lineage>
</organism>
<dbReference type="Pfam" id="PF04751">
    <property type="entry name" value="DarP"/>
    <property type="match status" value="1"/>
</dbReference>
<proteinExistence type="predicted"/>
<dbReference type="GO" id="GO:0042254">
    <property type="term" value="P:ribosome biogenesis"/>
    <property type="evidence" value="ECO:0007669"/>
    <property type="project" value="UniProtKB-KW"/>
</dbReference>
<keyword evidence="2" id="KW-0690">Ribosome biogenesis</keyword>
<evidence type="ECO:0000256" key="4">
    <source>
        <dbReference type="ARBA" id="ARBA00022884"/>
    </source>
</evidence>
<evidence type="ECO:0000256" key="2">
    <source>
        <dbReference type="ARBA" id="ARBA00022517"/>
    </source>
</evidence>
<accession>A0A915U9S4</accession>
<evidence type="ECO:0000313" key="6">
    <source>
        <dbReference type="Proteomes" id="UP001063350"/>
    </source>
</evidence>
<dbReference type="InterPro" id="IPR006839">
    <property type="entry name" value="DarP"/>
</dbReference>
<keyword evidence="4" id="KW-0694">RNA-binding</keyword>
<keyword evidence="6" id="KW-1185">Reference proteome</keyword>
<dbReference type="Proteomes" id="UP001063350">
    <property type="component" value="Chromosome"/>
</dbReference>
<dbReference type="GO" id="GO:0005829">
    <property type="term" value="C:cytosol"/>
    <property type="evidence" value="ECO:0007669"/>
    <property type="project" value="TreeGrafter"/>
</dbReference>
<dbReference type="PANTHER" id="PTHR38101">
    <property type="entry name" value="UPF0307 PROTEIN YJGA"/>
    <property type="match status" value="1"/>
</dbReference>
<keyword evidence="3" id="KW-0699">rRNA-binding</keyword>
<dbReference type="AlphaFoldDB" id="A0A915U9S4"/>
<keyword evidence="1" id="KW-0963">Cytoplasm</keyword>
<dbReference type="CDD" id="cd16331">
    <property type="entry name" value="YjgA-like"/>
    <property type="match status" value="1"/>
</dbReference>
<dbReference type="RefSeq" id="WP_267928573.1">
    <property type="nucleotide sequence ID" value="NZ_AP024233.1"/>
</dbReference>
<evidence type="ECO:0000256" key="1">
    <source>
        <dbReference type="ARBA" id="ARBA00022490"/>
    </source>
</evidence>
<dbReference type="GO" id="GO:0019843">
    <property type="term" value="F:rRNA binding"/>
    <property type="evidence" value="ECO:0007669"/>
    <property type="project" value="UniProtKB-KW"/>
</dbReference>
<name>A0A915U9S4_9BACT</name>
<dbReference type="Gene3D" id="1.10.60.30">
    <property type="entry name" value="PSPTO4464-like domains"/>
    <property type="match status" value="1"/>
</dbReference>
<evidence type="ECO:0000313" key="5">
    <source>
        <dbReference type="EMBL" id="BCO08675.1"/>
    </source>
</evidence>
<evidence type="ECO:0008006" key="7">
    <source>
        <dbReference type="Google" id="ProtNLM"/>
    </source>
</evidence>
<reference evidence="5" key="1">
    <citation type="submission" date="2020-12" db="EMBL/GenBank/DDBJ databases">
        <title>Desulfobium dissulfuricans gen. nov., sp. nov., a novel mesophilic, sulfate-reducing bacterium isolated from a deep-sea hydrothermal vent.</title>
        <authorList>
            <person name="Hashimoto Y."/>
            <person name="Tame A."/>
            <person name="Sawayama S."/>
            <person name="Miyazaki J."/>
            <person name="Takai K."/>
            <person name="Nakagawa S."/>
        </authorList>
    </citation>
    <scope>NUCLEOTIDE SEQUENCE</scope>
    <source>
        <strain evidence="5">GF1</strain>
    </source>
</reference>
<dbReference type="SUPFAM" id="SSF158710">
    <property type="entry name" value="PSPTO4464-like"/>
    <property type="match status" value="1"/>
</dbReference>
<evidence type="ECO:0000256" key="3">
    <source>
        <dbReference type="ARBA" id="ARBA00022730"/>
    </source>
</evidence>
<dbReference type="PANTHER" id="PTHR38101:SF1">
    <property type="entry name" value="UPF0307 PROTEIN YJGA"/>
    <property type="match status" value="1"/>
</dbReference>
<dbReference type="InterPro" id="IPR023153">
    <property type="entry name" value="DarP_sf"/>
</dbReference>
<gene>
    <name evidence="5" type="ORF">GF1_10510</name>
</gene>
<dbReference type="EMBL" id="AP024233">
    <property type="protein sequence ID" value="BCO08675.1"/>
    <property type="molecule type" value="Genomic_DNA"/>
</dbReference>
<dbReference type="KEGG" id="ddu:GF1_10510"/>